<reference evidence="2" key="2">
    <citation type="journal article" date="2015" name="Data Brief">
        <title>Shoot transcriptome of the giant reed, Arundo donax.</title>
        <authorList>
            <person name="Barrero R.A."/>
            <person name="Guerrero F.D."/>
            <person name="Moolhuijzen P."/>
            <person name="Goolsby J.A."/>
            <person name="Tidwell J."/>
            <person name="Bellgard S.E."/>
            <person name="Bellgard M.I."/>
        </authorList>
    </citation>
    <scope>NUCLEOTIDE SEQUENCE</scope>
    <source>
        <tissue evidence="2">Shoot tissue taken approximately 20 cm above the soil surface</tissue>
    </source>
</reference>
<organism evidence="2">
    <name type="scientific">Arundo donax</name>
    <name type="common">Giant reed</name>
    <name type="synonym">Donax arundinaceus</name>
    <dbReference type="NCBI Taxonomy" id="35708"/>
    <lineage>
        <taxon>Eukaryota</taxon>
        <taxon>Viridiplantae</taxon>
        <taxon>Streptophyta</taxon>
        <taxon>Embryophyta</taxon>
        <taxon>Tracheophyta</taxon>
        <taxon>Spermatophyta</taxon>
        <taxon>Magnoliopsida</taxon>
        <taxon>Liliopsida</taxon>
        <taxon>Poales</taxon>
        <taxon>Poaceae</taxon>
        <taxon>PACMAD clade</taxon>
        <taxon>Arundinoideae</taxon>
        <taxon>Arundineae</taxon>
        <taxon>Arundo</taxon>
    </lineage>
</organism>
<sequence length="148" mass="15390">MTKTVMPEVSGDGDAGSVGEARIEATQKGENELRVLHRMADVAKSGGLGLQPLAVRRDGAIALHHGVEFVEEENGARLPVGMEDPLNGHPQIAGGWIGVVHGEVEDGVVNGAGDPAPDAALRGIPLRIIRSRGSRAIDVRAKAELAAQ</sequence>
<dbReference type="AlphaFoldDB" id="A0A0A9DQH6"/>
<feature type="region of interest" description="Disordered" evidence="1">
    <location>
        <begin position="1"/>
        <end position="20"/>
    </location>
</feature>
<dbReference type="EMBL" id="GBRH01208952">
    <property type="protein sequence ID" value="JAD88943.1"/>
    <property type="molecule type" value="Transcribed_RNA"/>
</dbReference>
<accession>A0A0A9DQH6</accession>
<proteinExistence type="predicted"/>
<reference evidence="2" key="1">
    <citation type="submission" date="2014-09" db="EMBL/GenBank/DDBJ databases">
        <authorList>
            <person name="Magalhaes I.L.F."/>
            <person name="Oliveira U."/>
            <person name="Santos F.R."/>
            <person name="Vidigal T.H.D.A."/>
            <person name="Brescovit A.D."/>
            <person name="Santos A.J."/>
        </authorList>
    </citation>
    <scope>NUCLEOTIDE SEQUENCE</scope>
    <source>
        <tissue evidence="2">Shoot tissue taken approximately 20 cm above the soil surface</tissue>
    </source>
</reference>
<evidence type="ECO:0000313" key="2">
    <source>
        <dbReference type="EMBL" id="JAD88943.1"/>
    </source>
</evidence>
<evidence type="ECO:0000256" key="1">
    <source>
        <dbReference type="SAM" id="MobiDB-lite"/>
    </source>
</evidence>
<name>A0A0A9DQH6_ARUDO</name>
<protein>
    <submittedName>
        <fullName evidence="2">Uncharacterized protein</fullName>
    </submittedName>
</protein>